<evidence type="ECO:0000256" key="6">
    <source>
        <dbReference type="ARBA" id="ARBA00023136"/>
    </source>
</evidence>
<feature type="transmembrane region" description="Helical" evidence="7">
    <location>
        <begin position="20"/>
        <end position="39"/>
    </location>
</feature>
<keyword evidence="4 7" id="KW-0812">Transmembrane</keyword>
<evidence type="ECO:0000256" key="3">
    <source>
        <dbReference type="ARBA" id="ARBA00022475"/>
    </source>
</evidence>
<evidence type="ECO:0000256" key="7">
    <source>
        <dbReference type="SAM" id="Phobius"/>
    </source>
</evidence>
<dbReference type="InterPro" id="IPR051447">
    <property type="entry name" value="Lipoprotein-release_system"/>
</dbReference>
<evidence type="ECO:0000256" key="5">
    <source>
        <dbReference type="ARBA" id="ARBA00022989"/>
    </source>
</evidence>
<evidence type="ECO:0000256" key="1">
    <source>
        <dbReference type="ARBA" id="ARBA00004651"/>
    </source>
</evidence>
<keyword evidence="11" id="KW-1185">Reference proteome</keyword>
<reference evidence="11" key="1">
    <citation type="submission" date="2023-07" db="EMBL/GenBank/DDBJ databases">
        <authorList>
            <person name="Colorado M.A."/>
            <person name="Villamil L.M."/>
            <person name="Melo J.F."/>
            <person name="Rodriguez J.A."/>
            <person name="Ruiz R.Y."/>
        </authorList>
    </citation>
    <scope>NUCLEOTIDE SEQUENCE [LARGE SCALE GENOMIC DNA]</scope>
    <source>
        <strain evidence="11">C33</strain>
    </source>
</reference>
<comment type="similarity">
    <text evidence="2">Belongs to the ABC-4 integral membrane protein family. LolC/E subfamily.</text>
</comment>
<dbReference type="Pfam" id="PF02687">
    <property type="entry name" value="FtsX"/>
    <property type="match status" value="1"/>
</dbReference>
<sequence>MLFEFFIAKKHILEHKKQSFIGIIGIAIGIIVLTVSIGISNGLNKNMIDSILSLSSHVTIIGNENLTDYDKLEKVFKAYPEVKGVIPKVSSQGIVKYNGILGTYVSGVKLDGLDLEKAIPALNLQNKIKRGSVDLNNKKGILIGEELFNRMGANIGDPINIISANNKELQLEIMGTFQSGYYDYDLSMLILPLKTAQYITERDGTLSSIDLILKNPYDSEKVSGKIYTDTGLYNRTWGSLNQNLLKALTLEKTVMIIGFSLIVIIAGFVVWVILNTMVREKIRYIGIMRSIGISHASIIKIFLIQGIILGLSGIIFGTVISLFLLWYIKTYSLPGVSSIYYLTKVPIELSLNELLTIIGANTLLIFLSSVFPAYRAGKLKIVEALRHD</sequence>
<dbReference type="RefSeq" id="WP_320312940.1">
    <property type="nucleotide sequence ID" value="NZ_JAVIKH010000003.1"/>
</dbReference>
<dbReference type="InterPro" id="IPR003838">
    <property type="entry name" value="ABC3_permease_C"/>
</dbReference>
<comment type="caution">
    <text evidence="10">The sequence shown here is derived from an EMBL/GenBank/DDBJ whole genome shotgun (WGS) entry which is preliminary data.</text>
</comment>
<accession>A0ABU4W7M0</accession>
<comment type="subcellular location">
    <subcellularLocation>
        <location evidence="1">Cell membrane</location>
        <topology evidence="1">Multi-pass membrane protein</topology>
    </subcellularLocation>
</comment>
<dbReference type="EMBL" id="JAVIKH010000003">
    <property type="protein sequence ID" value="MDX8335531.1"/>
    <property type="molecule type" value="Genomic_DNA"/>
</dbReference>
<keyword evidence="5 7" id="KW-1133">Transmembrane helix</keyword>
<dbReference type="PANTHER" id="PTHR30489:SF0">
    <property type="entry name" value="LIPOPROTEIN-RELEASING SYSTEM TRANSMEMBRANE PROTEIN LOLE"/>
    <property type="match status" value="1"/>
</dbReference>
<keyword evidence="3" id="KW-1003">Cell membrane</keyword>
<name>A0ABU4W7M0_9FUSO</name>
<dbReference type="Proteomes" id="UP001279681">
    <property type="component" value="Unassembled WGS sequence"/>
</dbReference>
<keyword evidence="6 7" id="KW-0472">Membrane</keyword>
<evidence type="ECO:0000256" key="2">
    <source>
        <dbReference type="ARBA" id="ARBA00005236"/>
    </source>
</evidence>
<proteinExistence type="inferred from homology"/>
<feature type="transmembrane region" description="Helical" evidence="7">
    <location>
        <begin position="354"/>
        <end position="374"/>
    </location>
</feature>
<evidence type="ECO:0000313" key="10">
    <source>
        <dbReference type="EMBL" id="MDX8335531.1"/>
    </source>
</evidence>
<protein>
    <submittedName>
        <fullName evidence="10">ABC transporter permease</fullName>
    </submittedName>
</protein>
<organism evidence="10 11">
    <name type="scientific">Candidatus Cetobacterium colombiensis</name>
    <dbReference type="NCBI Taxonomy" id="3073100"/>
    <lineage>
        <taxon>Bacteria</taxon>
        <taxon>Fusobacteriati</taxon>
        <taxon>Fusobacteriota</taxon>
        <taxon>Fusobacteriia</taxon>
        <taxon>Fusobacteriales</taxon>
        <taxon>Fusobacteriaceae</taxon>
        <taxon>Cetobacterium</taxon>
    </lineage>
</organism>
<feature type="transmembrane region" description="Helical" evidence="7">
    <location>
        <begin position="254"/>
        <end position="278"/>
    </location>
</feature>
<evidence type="ECO:0000259" key="9">
    <source>
        <dbReference type="Pfam" id="PF12704"/>
    </source>
</evidence>
<evidence type="ECO:0000313" key="11">
    <source>
        <dbReference type="Proteomes" id="UP001279681"/>
    </source>
</evidence>
<dbReference type="InterPro" id="IPR025857">
    <property type="entry name" value="MacB_PCD"/>
</dbReference>
<feature type="domain" description="MacB-like periplasmic core" evidence="9">
    <location>
        <begin position="19"/>
        <end position="226"/>
    </location>
</feature>
<dbReference type="PANTHER" id="PTHR30489">
    <property type="entry name" value="LIPOPROTEIN-RELEASING SYSTEM TRANSMEMBRANE PROTEIN LOLE"/>
    <property type="match status" value="1"/>
</dbReference>
<gene>
    <name evidence="10" type="ORF">RFV38_03290</name>
</gene>
<evidence type="ECO:0000259" key="8">
    <source>
        <dbReference type="Pfam" id="PF02687"/>
    </source>
</evidence>
<evidence type="ECO:0000256" key="4">
    <source>
        <dbReference type="ARBA" id="ARBA00022692"/>
    </source>
</evidence>
<feature type="transmembrane region" description="Helical" evidence="7">
    <location>
        <begin position="299"/>
        <end position="328"/>
    </location>
</feature>
<dbReference type="Pfam" id="PF12704">
    <property type="entry name" value="MacB_PCD"/>
    <property type="match status" value="1"/>
</dbReference>
<feature type="domain" description="ABC3 transporter permease C-terminal" evidence="8">
    <location>
        <begin position="258"/>
        <end position="379"/>
    </location>
</feature>